<feature type="chain" id="PRO_5025041888" description="DUF3558 domain-containing protein" evidence="1">
    <location>
        <begin position="24"/>
        <end position="230"/>
    </location>
</feature>
<evidence type="ECO:0000313" key="3">
    <source>
        <dbReference type="Proteomes" id="UP000325787"/>
    </source>
</evidence>
<dbReference type="OrthoDB" id="10005145at2"/>
<dbReference type="EMBL" id="CP034550">
    <property type="protein sequence ID" value="QFZ20104.1"/>
    <property type="molecule type" value="Genomic_DNA"/>
</dbReference>
<feature type="signal peptide" evidence="1">
    <location>
        <begin position="1"/>
        <end position="23"/>
    </location>
</feature>
<sequence>MYVRGVVALVCAGVLVAGCSAQAGPPAAPVVSEDPAVAAAAVVARLALGEQVTGPAGLVPAGEPETGVQPLVECRELASAGQALAGRTQRWTWTAPDGRTATYSLYGVVYQGVAAREVVKQARVVSECYPRQHDPSGYDRQRYSEESLPSTRPIIDDRFGYCERDPVDYGLTIDQYLATPYEYRCTALFAHGNKVLRFHYVSSIDRKTAGSGQPSVHTLAQSLVDLIVAA</sequence>
<dbReference type="RefSeq" id="WP_033435997.1">
    <property type="nucleotide sequence ID" value="NZ_CP034550.1"/>
</dbReference>
<protein>
    <recommendedName>
        <fullName evidence="4">DUF3558 domain-containing protein</fullName>
    </recommendedName>
</protein>
<reference evidence="3" key="1">
    <citation type="journal article" date="2021" name="Curr. Microbiol.">
        <title>Complete genome of nocamycin-producing strain Saccharothrix syringae NRRL B-16468 reveals the biosynthetic potential for secondary metabolites.</title>
        <authorList>
            <person name="Mo X."/>
            <person name="Yang S."/>
        </authorList>
    </citation>
    <scope>NUCLEOTIDE SEQUENCE [LARGE SCALE GENOMIC DNA]</scope>
    <source>
        <strain evidence="3">ATCC 51364 / DSM 43886 / JCM 6844 / KCTC 9398 / NBRC 14523 / NRRL B-16468 / INA 2240</strain>
    </source>
</reference>
<evidence type="ECO:0000256" key="1">
    <source>
        <dbReference type="SAM" id="SignalP"/>
    </source>
</evidence>
<evidence type="ECO:0008006" key="4">
    <source>
        <dbReference type="Google" id="ProtNLM"/>
    </source>
</evidence>
<keyword evidence="3" id="KW-1185">Reference proteome</keyword>
<dbReference type="PROSITE" id="PS51257">
    <property type="entry name" value="PROKAR_LIPOPROTEIN"/>
    <property type="match status" value="1"/>
</dbReference>
<accession>A0A5Q0H2K2</accession>
<proteinExistence type="predicted"/>
<dbReference type="KEGG" id="ssyi:EKG83_24190"/>
<name>A0A5Q0H2K2_SACSY</name>
<organism evidence="2 3">
    <name type="scientific">Saccharothrix syringae</name>
    <name type="common">Nocardiopsis syringae</name>
    <dbReference type="NCBI Taxonomy" id="103733"/>
    <lineage>
        <taxon>Bacteria</taxon>
        <taxon>Bacillati</taxon>
        <taxon>Actinomycetota</taxon>
        <taxon>Actinomycetes</taxon>
        <taxon>Pseudonocardiales</taxon>
        <taxon>Pseudonocardiaceae</taxon>
        <taxon>Saccharothrix</taxon>
    </lineage>
</organism>
<keyword evidence="1" id="KW-0732">Signal</keyword>
<evidence type="ECO:0000313" key="2">
    <source>
        <dbReference type="EMBL" id="QFZ20104.1"/>
    </source>
</evidence>
<gene>
    <name evidence="2" type="ORF">EKG83_24190</name>
</gene>
<dbReference type="Proteomes" id="UP000325787">
    <property type="component" value="Chromosome"/>
</dbReference>
<dbReference type="AlphaFoldDB" id="A0A5Q0H2K2"/>